<keyword evidence="4" id="KW-0378">Hydrolase</keyword>
<evidence type="ECO:0000256" key="3">
    <source>
        <dbReference type="ARBA" id="ARBA00022729"/>
    </source>
</evidence>
<dbReference type="Pfam" id="PF07859">
    <property type="entry name" value="Abhydrolase_3"/>
    <property type="match status" value="1"/>
</dbReference>
<dbReference type="GO" id="GO:0008239">
    <property type="term" value="F:dipeptidyl-peptidase activity"/>
    <property type="evidence" value="ECO:0007669"/>
    <property type="project" value="TreeGrafter"/>
</dbReference>
<proteinExistence type="inferred from homology"/>
<sequence length="759" mass="85849">MSMRPRTELGSKTVKVERNTLTILYTQHGRRFLPKKSVIALLRIVVRLHFRRLDIHKTLACPDKCLRQRFTLRAFGTDDEFCRSIAQTGYTVVDVKYRLAPKHPFPAAFDAIEDVAAIWSWRSPHRRCSSALPKKYEESPFHAVIAFYPSTDLPQPTTAKKQVVKSKFMIRRILPFFSEFCHSCYRNPREIDMRHPRLSRSYADPARFPKNVLIITTEEDPVTIEGEQLAEKVSMVEGHNVMQLRAVLFLIGTFLASAAQGFDISPLELQFPLLHQLRLLEDGTSTSVHLTSSKEFIDHNFSVPIDHFHNESRYEPHTHDHFSLRYWFDASHYKEGGPVFLIAAGETNGKNRFPFLSHGIVTQLAKTYNGLGVILEHRYYGESYPFANLTTKNIRFLSTEQAMADYAYFASNVVFPGLEHLNLTADAVPWIGYGGSYAGAFVAFLRKVYPEVFFGVVSSSGVTEAIEDYWQYYEPIRQFAPSDCIWSIGTFMDIVDTILIEHAKNETMKSHLKAVFGAKSSIVDEFFAAALSSTLGAFQGRNWDPGVGDGTFQRYCKNLTSPTLLYQHNNTIKAWTEGLISATKYDATNSSLVTGMLNYAGYMNATLFSHLDKVLRTSSPKSPQSLENVPKDRLPLISRLITLAEESQFCKEDFSITTPPDTDRINKHGGFNFSYSRAAIIDGLADPWRDATPHADGARPRKSTDEEPFILVDVPAEDVWDGIRGAVHHWDQNGLSEEDVQRGKTAPRAIVNLQREIGS</sequence>
<dbReference type="Pfam" id="PF05577">
    <property type="entry name" value="Peptidase_S28"/>
    <property type="match status" value="1"/>
</dbReference>
<reference evidence="8" key="1">
    <citation type="journal article" date="2018" name="Proc. Natl. Acad. Sci. U.S.A.">
        <title>Linking secondary metabolites to gene clusters through genome sequencing of six diverse Aspergillus species.</title>
        <authorList>
            <person name="Kaerboelling I."/>
            <person name="Vesth T.C."/>
            <person name="Frisvad J.C."/>
            <person name="Nybo J.L."/>
            <person name="Theobald S."/>
            <person name="Kuo A."/>
            <person name="Bowyer P."/>
            <person name="Matsuda Y."/>
            <person name="Mondo S."/>
            <person name="Lyhne E.K."/>
            <person name="Kogle M.E."/>
            <person name="Clum A."/>
            <person name="Lipzen A."/>
            <person name="Salamov A."/>
            <person name="Ngan C.Y."/>
            <person name="Daum C."/>
            <person name="Chiniquy J."/>
            <person name="Barry K."/>
            <person name="LaButti K."/>
            <person name="Haridas S."/>
            <person name="Simmons B.A."/>
            <person name="Magnuson J.K."/>
            <person name="Mortensen U.H."/>
            <person name="Larsen T.O."/>
            <person name="Grigoriev I.V."/>
            <person name="Baker S.E."/>
            <person name="Andersen M.R."/>
        </authorList>
    </citation>
    <scope>NUCLEOTIDE SEQUENCE [LARGE SCALE GENOMIC DNA]</scope>
    <source>
        <strain evidence="8">IBT 16806</strain>
    </source>
</reference>
<evidence type="ECO:0000313" key="7">
    <source>
        <dbReference type="EMBL" id="PKX99626.1"/>
    </source>
</evidence>
<evidence type="ECO:0000256" key="2">
    <source>
        <dbReference type="ARBA" id="ARBA00022670"/>
    </source>
</evidence>
<feature type="domain" description="Alpha/beta hydrolase fold-3" evidence="6">
    <location>
        <begin position="70"/>
        <end position="121"/>
    </location>
</feature>
<keyword evidence="2" id="KW-0645">Protease</keyword>
<dbReference type="VEuPathDB" id="FungiDB:P174DRAFT_448073"/>
<keyword evidence="5" id="KW-0325">Glycoprotein</keyword>
<name>A0A2I1CPS9_ASPN1</name>
<dbReference type="GO" id="GO:0070008">
    <property type="term" value="F:serine-type exopeptidase activity"/>
    <property type="evidence" value="ECO:0007669"/>
    <property type="project" value="InterPro"/>
</dbReference>
<evidence type="ECO:0000256" key="4">
    <source>
        <dbReference type="ARBA" id="ARBA00022801"/>
    </source>
</evidence>
<gene>
    <name evidence="7" type="ORF">P174DRAFT_448073</name>
</gene>
<dbReference type="EMBL" id="MSZS01000001">
    <property type="protein sequence ID" value="PKX99626.1"/>
    <property type="molecule type" value="Genomic_DNA"/>
</dbReference>
<dbReference type="GO" id="GO:0006508">
    <property type="term" value="P:proteolysis"/>
    <property type="evidence" value="ECO:0007669"/>
    <property type="project" value="UniProtKB-KW"/>
</dbReference>
<dbReference type="RefSeq" id="XP_024688221.1">
    <property type="nucleotide sequence ID" value="XM_024828729.1"/>
</dbReference>
<dbReference type="PANTHER" id="PTHR11010">
    <property type="entry name" value="PROTEASE S28 PRO-X CARBOXYPEPTIDASE-RELATED"/>
    <property type="match status" value="1"/>
</dbReference>
<dbReference type="AlphaFoldDB" id="A0A2I1CPS9"/>
<keyword evidence="8" id="KW-1185">Reference proteome</keyword>
<dbReference type="InterPro" id="IPR008758">
    <property type="entry name" value="Peptidase_S28"/>
</dbReference>
<dbReference type="Proteomes" id="UP000234474">
    <property type="component" value="Unassembled WGS sequence"/>
</dbReference>
<dbReference type="GeneID" id="36536055"/>
<protein>
    <recommendedName>
        <fullName evidence="6">Alpha/beta hydrolase fold-3 domain-containing protein</fullName>
    </recommendedName>
</protein>
<dbReference type="STRING" id="1392255.A0A2I1CPS9"/>
<dbReference type="Gene3D" id="3.40.50.1820">
    <property type="entry name" value="alpha/beta hydrolase"/>
    <property type="match status" value="3"/>
</dbReference>
<comment type="similarity">
    <text evidence="1">Belongs to the peptidase S28 family.</text>
</comment>
<keyword evidence="3" id="KW-0732">Signal</keyword>
<dbReference type="InterPro" id="IPR029058">
    <property type="entry name" value="AB_hydrolase_fold"/>
</dbReference>
<evidence type="ECO:0000256" key="1">
    <source>
        <dbReference type="ARBA" id="ARBA00011079"/>
    </source>
</evidence>
<evidence type="ECO:0000313" key="8">
    <source>
        <dbReference type="Proteomes" id="UP000234474"/>
    </source>
</evidence>
<dbReference type="SUPFAM" id="SSF53474">
    <property type="entry name" value="alpha/beta-Hydrolases"/>
    <property type="match status" value="2"/>
</dbReference>
<dbReference type="OrthoDB" id="1735038at2759"/>
<organism evidence="7 8">
    <name type="scientific">Aspergillus novofumigatus (strain IBT 16806)</name>
    <dbReference type="NCBI Taxonomy" id="1392255"/>
    <lineage>
        <taxon>Eukaryota</taxon>
        <taxon>Fungi</taxon>
        <taxon>Dikarya</taxon>
        <taxon>Ascomycota</taxon>
        <taxon>Pezizomycotina</taxon>
        <taxon>Eurotiomycetes</taxon>
        <taxon>Eurotiomycetidae</taxon>
        <taxon>Eurotiales</taxon>
        <taxon>Aspergillaceae</taxon>
        <taxon>Aspergillus</taxon>
        <taxon>Aspergillus subgen. Fumigati</taxon>
    </lineage>
</organism>
<dbReference type="PANTHER" id="PTHR11010:SF117">
    <property type="entry name" value="SERINE PROTEASE 16"/>
    <property type="match status" value="1"/>
</dbReference>
<evidence type="ECO:0000256" key="5">
    <source>
        <dbReference type="ARBA" id="ARBA00023180"/>
    </source>
</evidence>
<dbReference type="InterPro" id="IPR013094">
    <property type="entry name" value="AB_hydrolase_3"/>
</dbReference>
<evidence type="ECO:0000259" key="6">
    <source>
        <dbReference type="Pfam" id="PF07859"/>
    </source>
</evidence>
<accession>A0A2I1CPS9</accession>
<dbReference type="FunFam" id="3.40.50.1820:FF:000251">
    <property type="entry name" value="Extracelular serine carboxypeptidase, putative"/>
    <property type="match status" value="1"/>
</dbReference>
<comment type="caution">
    <text evidence="7">The sequence shown here is derived from an EMBL/GenBank/DDBJ whole genome shotgun (WGS) entry which is preliminary data.</text>
</comment>